<dbReference type="SUPFAM" id="SSF69360">
    <property type="entry name" value="Cell wall binding repeat"/>
    <property type="match status" value="1"/>
</dbReference>
<dbReference type="InterPro" id="IPR018337">
    <property type="entry name" value="Cell_wall/Cho-bd_repeat"/>
</dbReference>
<proteinExistence type="predicted"/>
<feature type="region of interest" description="Disordered" evidence="4">
    <location>
        <begin position="1461"/>
        <end position="1481"/>
    </location>
</feature>
<comment type="caution">
    <text evidence="6">The sequence shown here is derived from an EMBL/GenBank/DDBJ whole genome shotgun (WGS) entry which is preliminary data.</text>
</comment>
<evidence type="ECO:0000313" key="7">
    <source>
        <dbReference type="Proteomes" id="UP000315200"/>
    </source>
</evidence>
<sequence>MASNNDFMMQLAAALDAAKSKKQINSDIKQLEKTVNLMRLTATLLRGDSKKLIKEQINQIQAQLAPVKLAAKLDEKATQRAVNNALKNVKFSDIDINVDGLNLKLRKALSSVNSRISKITVPVDYDIKKQRLQNELTTYLTKNSKIRESSGLLNEADNLKALFDKINDKKSLTEATERFRLYKSEVLATGYAGISTTDKLKEMISKIGHIGSIFGVGAMMVSRFSDSLKTLKGNSTILTEIAKTSEMTARQIREIGDSSFGIASKYGIRSNGYLEGVREMSRSGYNELSKELGELSVLAQSAGDMTADSANNYLLATDAAYKYKGSIEQLTAALDGANYISNRNSATLTDIADGVRVSASYAAEAGVQIDELTAAEATMIATTKRSGSEMGRAFRSILLNLQQVRGEFDGEIIDEESLKKVEARCHSLGVELETMTSEGAKLRNPMEILKELSQVYNSLPDSSVDKQGIISDIGGKYHANALAALLSNWTSYEKMLGEFSKGTGSSLREAAKTAESWEGRLNALQNQWDSFVNHVTDQSTIKGGISFLETTIGGAKKLVDTLGAIPTLLTTITGAYTLLNKDYGITQITNPQSGKLDIQGNYMGVNITALKAQKKHFMEAEDAIAQWNKQVVVGLNDINKFEVSVVKNNTQLKEYLATCTDGSASLAGYRASLKAAGVQTEALRLKTVLMTSAMSFGLGLAIQTGISLLTKVIDEQVHAQERALEAAQEAGSRIKSINDTYASHRKVVEDTASAYEELSKGVDTATNRNISLGTEDYNKFLDINKQLAEAFPELITTIDENGNAILNLGTHGRTASDDLRELLAAEEDLQNFKISQELTDVFGGVKVQVDNALKNQEEYNMELEKTQEVLKDIRNMAAGKISIGDSIDFTGDFMNEGDANKHNAYISAIQKFYKQLTPERRIDIGEILDTSKIVQMNPDGTSFRFYLDTMQLSSDEKQTLTNLIQEQSQDIAISLSDSIGISMQEQAEKTKEAELAWKDFIPSLVATMRSKATFKELDETTQQIALHMVEGLQMDVADQMDKNNPYEYIRNSIIAPLTALSDEDLSKVSDAYEKLFSLDSDKLSLDDTKKQVDGYIKTIADILGKDPIKLKIQFGFNDIDSLVQNYSTIMQKAAEKFSGQTALSLIKGGGEKYETEFDELDKFAKANSINTQNEIAFWNKCLEESKTRQEAMKKYLANSNIVNQGTNLTFLDTFDKLEEMTEPLKALDEAYSNFIDKDKEITFDNLAALSDKFKDVSGIQSYVKAIQDARGNTKATQEAFNNLTSAYIEHTGILDQVNQSNASLIQSYLQEQGIANADILVQQALSHNLAVVEAQKYLTANASFDLADATSDEIAAFINSAEAADVSKAALIELMMSKISCNETGIVTDGDIQNLIDLATAAGIAEAAIKNAKAAQNQKNAPGVARSAGAENAISESIYGNLESEIKAELYKPREYKFTGGSASNKARGGGSGGSKDKTKEPTIFDFMQNKVDKLDNTIEQLQDQVDTFISSVDKNNTTDTIVDQMIEKMSILQQMHDKYMEEAAKVGLAQEYIDKIQNGTMNQDAIARISDENLVKQIQEYEKWYKSATDTNDKIVETRKNIEKLNLSKLDNIKNQFDNILGAQNDLIDAQKQYLDLRESMGEEIYADDYADLIDLQGELVNKNAEAYNRLANEMSKINLEKGSSEWYKYNEELQKYKNNMMSAASAVKEYMNAIVELEFKGLTDFKSQMDSISNTISTMSDLIGNVGLTDEKGKLTELGLTKIALYAQQLANSKQEAAEYAEAMNALKDMLDEGLLTQDEYNKRLQDYTSAQNSAVQSTKEAKDAILSLVKDGIQAEIDAKKKLVDETKAALDAERDLHDYQNSISEKQDNISKLERQIAALSNSTNREDIAQRLQLQNQLAEAKKELYELQYDHEIDQRKEALDKEFNDYEENKQKESDELDSNLDAQNAAIEKYLNEVKTKYSTVYGVLNQYGDEYSLAAIEDLTTPWNEGGNAADLCSVAVGDALSNIQYNIDSMDFSRLYEMIDLFNSLGMSNGIGLSGGGDFEDVTDQGRWQKGKGGKWWYGNSNDDYVSGDIYTINGKQYGFDDDGYMVTGWRDDFGDWRYFEPENGEMVISQWRKDKNGDWYYLDKDGIMATDMAVKARDGDGYYYLDENGKYDGKPLTAEQVRKLGYTIGYKKGTKRISHDQLAWTQENKPELITRPSDGALLTPLKLGDGVINGDLTQNLLDIAGNPNRFVEDIVARSMPNYKIPDYEIHPVNREQKIEVNMNIGGVLDEAAARVLSERMPEMLKKNHMQITNQVWKDTSYGMKGK</sequence>
<protein>
    <recommendedName>
        <fullName evidence="5">Phage tail tape measure protein domain-containing protein</fullName>
    </recommendedName>
</protein>
<reference evidence="6 7" key="1">
    <citation type="submission" date="2019-06" db="EMBL/GenBank/DDBJ databases">
        <title>Draft genome sequence of [Clostridium] clostridioforme NBRC 113352.</title>
        <authorList>
            <person name="Miura T."/>
            <person name="Furukawa M."/>
            <person name="Shimamura M."/>
            <person name="Ohyama Y."/>
            <person name="Yamazoe A."/>
            <person name="Kawasaki H."/>
        </authorList>
    </citation>
    <scope>NUCLEOTIDE SEQUENCE [LARGE SCALE GENOMIC DNA]</scope>
    <source>
        <strain evidence="6 7">NBRC 113352</strain>
    </source>
</reference>
<feature type="coiled-coil region" evidence="3">
    <location>
        <begin position="1765"/>
        <end position="1792"/>
    </location>
</feature>
<gene>
    <name evidence="6" type="ORF">Ccl03g_08350</name>
</gene>
<evidence type="ECO:0000256" key="4">
    <source>
        <dbReference type="SAM" id="MobiDB-lite"/>
    </source>
</evidence>
<evidence type="ECO:0000313" key="6">
    <source>
        <dbReference type="EMBL" id="GEA35122.1"/>
    </source>
</evidence>
<keyword evidence="1" id="KW-0677">Repeat</keyword>
<accession>A0A1I2TLT0</accession>
<dbReference type="EMBL" id="BJLB01000001">
    <property type="protein sequence ID" value="GEA35122.1"/>
    <property type="molecule type" value="Genomic_DNA"/>
</dbReference>
<feature type="coiled-coil region" evidence="3">
    <location>
        <begin position="849"/>
        <end position="876"/>
    </location>
</feature>
<feature type="coiled-coil region" evidence="3">
    <location>
        <begin position="1853"/>
        <end position="1961"/>
    </location>
</feature>
<dbReference type="InterPro" id="IPR010090">
    <property type="entry name" value="Phage_tape_meas"/>
</dbReference>
<dbReference type="Pfam" id="PF10145">
    <property type="entry name" value="PhageMin_Tail"/>
    <property type="match status" value="1"/>
</dbReference>
<feature type="repeat" description="Cell wall-binding" evidence="2">
    <location>
        <begin position="2119"/>
        <end position="2139"/>
    </location>
</feature>
<feature type="domain" description="Phage tail tape measure protein" evidence="5">
    <location>
        <begin position="265"/>
        <end position="475"/>
    </location>
</feature>
<evidence type="ECO:0000259" key="5">
    <source>
        <dbReference type="Pfam" id="PF10145"/>
    </source>
</evidence>
<evidence type="ECO:0000256" key="1">
    <source>
        <dbReference type="ARBA" id="ARBA00022737"/>
    </source>
</evidence>
<organism evidence="6 7">
    <name type="scientific">Enterocloster clostridioformis</name>
    <dbReference type="NCBI Taxonomy" id="1531"/>
    <lineage>
        <taxon>Bacteria</taxon>
        <taxon>Bacillati</taxon>
        <taxon>Bacillota</taxon>
        <taxon>Clostridia</taxon>
        <taxon>Lachnospirales</taxon>
        <taxon>Lachnospiraceae</taxon>
        <taxon>Enterocloster</taxon>
    </lineage>
</organism>
<keyword evidence="3" id="KW-0175">Coiled coil</keyword>
<dbReference type="Proteomes" id="UP000315200">
    <property type="component" value="Unassembled WGS sequence"/>
</dbReference>
<feature type="coiled-coil region" evidence="3">
    <location>
        <begin position="1485"/>
        <end position="1543"/>
    </location>
</feature>
<dbReference type="PROSITE" id="PS51170">
    <property type="entry name" value="CW"/>
    <property type="match status" value="1"/>
</dbReference>
<name>A0A1I2TLT0_9FIRM</name>
<dbReference type="Pfam" id="PF19127">
    <property type="entry name" value="Choline_bind_3"/>
    <property type="match status" value="1"/>
</dbReference>
<evidence type="ECO:0000256" key="2">
    <source>
        <dbReference type="PROSITE-ProRule" id="PRU00591"/>
    </source>
</evidence>
<dbReference type="Gene3D" id="2.10.270.10">
    <property type="entry name" value="Cholin Binding"/>
    <property type="match status" value="1"/>
</dbReference>
<evidence type="ECO:0000256" key="3">
    <source>
        <dbReference type="SAM" id="Coils"/>
    </source>
</evidence>
<dbReference type="RefSeq" id="WP_081364591.1">
    <property type="nucleotide sequence ID" value="NZ_BJLB01000001.1"/>
</dbReference>